<dbReference type="SUPFAM" id="SSF55785">
    <property type="entry name" value="PYP-like sensor domain (PAS domain)"/>
    <property type="match status" value="2"/>
</dbReference>
<evidence type="ECO:0000313" key="11">
    <source>
        <dbReference type="Proteomes" id="UP001368500"/>
    </source>
</evidence>
<keyword evidence="2" id="KW-0716">Sensory transduction</keyword>
<keyword evidence="4" id="KW-0675">Receptor</keyword>
<dbReference type="InterPro" id="IPR043150">
    <property type="entry name" value="Phytochrome_PHY_sf"/>
</dbReference>
<sequence>MSADEPHRVDDAALDACARERIHTLGQCQPHGLLLAVARTDGRLRHHTGALDRLLDWPADAPPPSHLHELLEGPVDDLPRLLDSVADGPSTPLALRLRPRAGLDASAWEISTHGVGPLVVIEVLPWTNGPQHDAATLRAQEAQLQQAMRLLGRQDREQTLDHFLHGCAEQMRLLSSYDRVMIYRFLPDWSGEVIAESAAPGLDQRFLGLRFPASDIPPQARALYRSNLLRVIADVQAEPVTLQATEPADGPLDQSHCLLRQPSPMHLRYLDNMGVRATMTISLLKDGELWGMVACHHRTPKAPPYELRRLTLLLCTLVAELTLARLDALLLHTRMQRQQALRTALTRVIREVAAAADLDAALRTALPGLCTALEVDAVGLRLDDAWLLRPQVPPGLLDWVLQASTPAAPSAGATAPDVGTGPPAWHCDALSGPAGAALAAAWRPWSGALAVRLPNLKGAVLMLLRHEQPRKVQWAGAPAKTEVVTADGQVVLGPRASFDRWTQMLGGRSEPWSDEQVEDAHDIAKALAEAVLLHRGRTMQNDLRMLGSCIERLNDMVVITDTRDGEDPGQRILYVNRAFTEVTGYAREEVIGRTPALLQGPETDRRVVARLNDDLAAWKTCSAELINYRKDGEPFWVEMTIAPVADEHGWYTHWVAIERPIDERKAAARDLQRLTLHDALTGLANRGLLLDHLQQALATAEQFGQNGALLYLDLDQFKALNDTAGHGQGDELLRQVARHLASLARREDTLARLGGDEFALLITGLPADVAAATASAQALARDVLARVARDYELSGLRWSATASLGVVLLRDGASWHLADDLMRLAEQAMYQAKRAGRNNWRLARSQEATPTPSQTRLQQLGQAMADGQLALHYQPVVDRQRRTIGQEALLRWHHPDSGLLAAPDFLPEAERAGLGHDIAAFVLQSACEQLGRWQRSAATRDWTVCVNVSLGQLQHPRFVALVERVLRQHDALAPRLELELIETPPQDDGRVNGLHAGLGEILDALRALGVRLAVDDFGEGGTPLSLLQRLPLQALKLHRRHVQGVDHDPERQTLCRALLRLGQSLGLEVTAKGVELDGEHQWLMAQDCPHFQGRLFGPATAWPPTQEPS</sequence>
<dbReference type="PROSITE" id="PS50046">
    <property type="entry name" value="PHYTOCHROME_2"/>
    <property type="match status" value="1"/>
</dbReference>
<dbReference type="NCBIfam" id="TIGR00229">
    <property type="entry name" value="sensory_box"/>
    <property type="match status" value="1"/>
</dbReference>
<evidence type="ECO:0000256" key="2">
    <source>
        <dbReference type="ARBA" id="ARBA00022606"/>
    </source>
</evidence>
<dbReference type="InterPro" id="IPR000160">
    <property type="entry name" value="GGDEF_dom"/>
</dbReference>
<dbReference type="Pfam" id="PF01590">
    <property type="entry name" value="GAF"/>
    <property type="match status" value="1"/>
</dbReference>
<dbReference type="InterPro" id="IPR001633">
    <property type="entry name" value="EAL_dom"/>
</dbReference>
<dbReference type="PROSITE" id="PS50112">
    <property type="entry name" value="PAS"/>
    <property type="match status" value="1"/>
</dbReference>
<evidence type="ECO:0000256" key="1">
    <source>
        <dbReference type="ARBA" id="ARBA00022543"/>
    </source>
</evidence>
<dbReference type="CDD" id="cd00130">
    <property type="entry name" value="PAS"/>
    <property type="match status" value="1"/>
</dbReference>
<dbReference type="Pfam" id="PF00360">
    <property type="entry name" value="PHY"/>
    <property type="match status" value="1"/>
</dbReference>
<dbReference type="InterPro" id="IPR003018">
    <property type="entry name" value="GAF"/>
</dbReference>
<protein>
    <submittedName>
        <fullName evidence="10">EAL domain-containing protein</fullName>
    </submittedName>
</protein>
<dbReference type="Gene3D" id="3.30.450.40">
    <property type="match status" value="1"/>
</dbReference>
<dbReference type="InterPro" id="IPR001610">
    <property type="entry name" value="PAC"/>
</dbReference>
<dbReference type="InterPro" id="IPR013654">
    <property type="entry name" value="PAS_2"/>
</dbReference>
<keyword evidence="11" id="KW-1185">Reference proteome</keyword>
<feature type="domain" description="EAL" evidence="8">
    <location>
        <begin position="853"/>
        <end position="1109"/>
    </location>
</feature>
<keyword evidence="3" id="KW-0157">Chromophore</keyword>
<keyword evidence="1" id="KW-0600">Photoreceptor protein</keyword>
<dbReference type="PROSITE" id="PS50887">
    <property type="entry name" value="GGDEF"/>
    <property type="match status" value="1"/>
</dbReference>
<dbReference type="InterPro" id="IPR013515">
    <property type="entry name" value="Phytochrome_cen-reg"/>
</dbReference>
<dbReference type="Gene3D" id="3.20.20.450">
    <property type="entry name" value="EAL domain"/>
    <property type="match status" value="1"/>
</dbReference>
<evidence type="ECO:0000259" key="5">
    <source>
        <dbReference type="PROSITE" id="PS50046"/>
    </source>
</evidence>
<dbReference type="SMART" id="SM00052">
    <property type="entry name" value="EAL"/>
    <property type="match status" value="1"/>
</dbReference>
<dbReference type="Pfam" id="PF00990">
    <property type="entry name" value="GGDEF"/>
    <property type="match status" value="1"/>
</dbReference>
<evidence type="ECO:0000259" key="8">
    <source>
        <dbReference type="PROSITE" id="PS50883"/>
    </source>
</evidence>
<dbReference type="InterPro" id="IPR029016">
    <property type="entry name" value="GAF-like_dom_sf"/>
</dbReference>
<dbReference type="InterPro" id="IPR029787">
    <property type="entry name" value="Nucleotide_cyclase"/>
</dbReference>
<dbReference type="Gene3D" id="3.30.450.20">
    <property type="entry name" value="PAS domain"/>
    <property type="match status" value="2"/>
</dbReference>
<dbReference type="SUPFAM" id="SSF55781">
    <property type="entry name" value="GAF domain-like"/>
    <property type="match status" value="2"/>
</dbReference>
<feature type="domain" description="GGDEF" evidence="9">
    <location>
        <begin position="705"/>
        <end position="845"/>
    </location>
</feature>
<evidence type="ECO:0000259" key="6">
    <source>
        <dbReference type="PROSITE" id="PS50112"/>
    </source>
</evidence>
<feature type="domain" description="Phytochrome chromophore attachment site" evidence="5">
    <location>
        <begin position="159"/>
        <end position="316"/>
    </location>
</feature>
<dbReference type="SUPFAM" id="SSF141868">
    <property type="entry name" value="EAL domain-like"/>
    <property type="match status" value="1"/>
</dbReference>
<dbReference type="InterPro" id="IPR035965">
    <property type="entry name" value="PAS-like_dom_sf"/>
</dbReference>
<dbReference type="InterPro" id="IPR016132">
    <property type="entry name" value="Phyto_chromo_attachment"/>
</dbReference>
<dbReference type="Pfam" id="PF08446">
    <property type="entry name" value="PAS_2"/>
    <property type="match status" value="1"/>
</dbReference>
<evidence type="ECO:0000313" key="10">
    <source>
        <dbReference type="EMBL" id="MEK8028631.1"/>
    </source>
</evidence>
<dbReference type="InterPro" id="IPR043128">
    <property type="entry name" value="Rev_trsase/Diguanyl_cyclase"/>
</dbReference>
<dbReference type="SMART" id="SM00267">
    <property type="entry name" value="GGDEF"/>
    <property type="match status" value="1"/>
</dbReference>
<dbReference type="InterPro" id="IPR000700">
    <property type="entry name" value="PAS-assoc_C"/>
</dbReference>
<organism evidence="10 11">
    <name type="scientific">Pseudaquabacterium rugosum</name>
    <dbReference type="NCBI Taxonomy" id="2984194"/>
    <lineage>
        <taxon>Bacteria</taxon>
        <taxon>Pseudomonadati</taxon>
        <taxon>Pseudomonadota</taxon>
        <taxon>Betaproteobacteria</taxon>
        <taxon>Burkholderiales</taxon>
        <taxon>Sphaerotilaceae</taxon>
        <taxon>Pseudaquabacterium</taxon>
    </lineage>
</organism>
<accession>A0ABU9BFB8</accession>
<dbReference type="CDD" id="cd01949">
    <property type="entry name" value="GGDEF"/>
    <property type="match status" value="1"/>
</dbReference>
<evidence type="ECO:0000259" key="9">
    <source>
        <dbReference type="PROSITE" id="PS50887"/>
    </source>
</evidence>
<dbReference type="PANTHER" id="PTHR44757:SF2">
    <property type="entry name" value="BIOFILM ARCHITECTURE MAINTENANCE PROTEIN MBAA"/>
    <property type="match status" value="1"/>
</dbReference>
<dbReference type="SUPFAM" id="SSF55073">
    <property type="entry name" value="Nucleotide cyclase"/>
    <property type="match status" value="1"/>
</dbReference>
<dbReference type="PRINTS" id="PR01033">
    <property type="entry name" value="PHYTOCHROME"/>
</dbReference>
<dbReference type="PROSITE" id="PS50883">
    <property type="entry name" value="EAL"/>
    <property type="match status" value="1"/>
</dbReference>
<dbReference type="RefSeq" id="WP_341376417.1">
    <property type="nucleotide sequence ID" value="NZ_JBBUTF010000027.1"/>
</dbReference>
<dbReference type="InterPro" id="IPR000014">
    <property type="entry name" value="PAS"/>
</dbReference>
<evidence type="ECO:0000256" key="4">
    <source>
        <dbReference type="ARBA" id="ARBA00023170"/>
    </source>
</evidence>
<dbReference type="SMART" id="SM00065">
    <property type="entry name" value="GAF"/>
    <property type="match status" value="1"/>
</dbReference>
<feature type="domain" description="PAS" evidence="6">
    <location>
        <begin position="542"/>
        <end position="618"/>
    </location>
</feature>
<dbReference type="Pfam" id="PF13426">
    <property type="entry name" value="PAS_9"/>
    <property type="match status" value="1"/>
</dbReference>
<evidence type="ECO:0000259" key="7">
    <source>
        <dbReference type="PROSITE" id="PS50113"/>
    </source>
</evidence>
<proteinExistence type="predicted"/>
<dbReference type="Pfam" id="PF00563">
    <property type="entry name" value="EAL"/>
    <property type="match status" value="1"/>
</dbReference>
<dbReference type="Proteomes" id="UP001368500">
    <property type="component" value="Unassembled WGS sequence"/>
</dbReference>
<dbReference type="CDD" id="cd01948">
    <property type="entry name" value="EAL"/>
    <property type="match status" value="1"/>
</dbReference>
<dbReference type="EMBL" id="JBBUTF010000027">
    <property type="protein sequence ID" value="MEK8028631.1"/>
    <property type="molecule type" value="Genomic_DNA"/>
</dbReference>
<dbReference type="InterPro" id="IPR052155">
    <property type="entry name" value="Biofilm_reg_signaling"/>
</dbReference>
<dbReference type="InterPro" id="IPR001294">
    <property type="entry name" value="Phytochrome"/>
</dbReference>
<reference evidence="10 11" key="1">
    <citation type="submission" date="2024-04" db="EMBL/GenBank/DDBJ databases">
        <title>Novel species of the genus Ideonella isolated from streams.</title>
        <authorList>
            <person name="Lu H."/>
        </authorList>
    </citation>
    <scope>NUCLEOTIDE SEQUENCE [LARGE SCALE GENOMIC DNA]</scope>
    <source>
        <strain evidence="10 11">BYS139W</strain>
    </source>
</reference>
<feature type="domain" description="PAC" evidence="7">
    <location>
        <begin position="619"/>
        <end position="673"/>
    </location>
</feature>
<name>A0ABU9BFB8_9BURK</name>
<dbReference type="NCBIfam" id="TIGR00254">
    <property type="entry name" value="GGDEF"/>
    <property type="match status" value="1"/>
</dbReference>
<dbReference type="Gene3D" id="3.30.450.270">
    <property type="match status" value="1"/>
</dbReference>
<dbReference type="PANTHER" id="PTHR44757">
    <property type="entry name" value="DIGUANYLATE CYCLASE DGCP"/>
    <property type="match status" value="1"/>
</dbReference>
<dbReference type="InterPro" id="IPR035919">
    <property type="entry name" value="EAL_sf"/>
</dbReference>
<gene>
    <name evidence="10" type="ORF">AACH11_21945</name>
</gene>
<dbReference type="SMART" id="SM00086">
    <property type="entry name" value="PAC"/>
    <property type="match status" value="1"/>
</dbReference>
<evidence type="ECO:0000256" key="3">
    <source>
        <dbReference type="ARBA" id="ARBA00022991"/>
    </source>
</evidence>
<comment type="caution">
    <text evidence="10">The sequence shown here is derived from an EMBL/GenBank/DDBJ whole genome shotgun (WGS) entry which is preliminary data.</text>
</comment>
<dbReference type="Gene3D" id="3.30.70.270">
    <property type="match status" value="1"/>
</dbReference>
<dbReference type="SMART" id="SM00091">
    <property type="entry name" value="PAS"/>
    <property type="match status" value="1"/>
</dbReference>
<dbReference type="PROSITE" id="PS50113">
    <property type="entry name" value="PAC"/>
    <property type="match status" value="1"/>
</dbReference>